<evidence type="ECO:0000256" key="2">
    <source>
        <dbReference type="SAM" id="SignalP"/>
    </source>
</evidence>
<evidence type="ECO:0000256" key="1">
    <source>
        <dbReference type="SAM" id="MobiDB-lite"/>
    </source>
</evidence>
<proteinExistence type="predicted"/>
<feature type="compositionally biased region" description="Basic and acidic residues" evidence="1">
    <location>
        <begin position="341"/>
        <end position="350"/>
    </location>
</feature>
<evidence type="ECO:0000313" key="3">
    <source>
        <dbReference type="EMBL" id="GFH59447.1"/>
    </source>
</evidence>
<accession>A0AAD3HD45</accession>
<protein>
    <submittedName>
        <fullName evidence="3">Uncharacterized protein</fullName>
    </submittedName>
</protein>
<feature type="compositionally biased region" description="Basic and acidic residues" evidence="1">
    <location>
        <begin position="1091"/>
        <end position="1102"/>
    </location>
</feature>
<dbReference type="EMBL" id="BLLK01000064">
    <property type="protein sequence ID" value="GFH59447.1"/>
    <property type="molecule type" value="Genomic_DNA"/>
</dbReference>
<sequence length="1102" mass="123767">MKFSNEILTLSAVLLKVLSIHAFQTNLQPLSQSSSITHRQPVHLPRKSTRLHANTRNANPIILFQKVVRAPTKTQSQIFLPSLIEYIQNQFELPKQLPMIYESFIPQDIGENDKYSILEWNSSLSSNPDETRMEVEIVGIYTEQDEISKALTPSMAMVVVKKMNVDAAIDVMMKRMFEDSEQKIVKALEHGLDDFIDGKIDLKGSKSVLNNGIEMDMGDWKALETMNDFEGMEDTSLEDLLVASSGKSVMDVDAVDVVDSNKNNDVGKDKQGVIDAEIRIEKDAEPDFAVQAAKAAAARRKEEQAKQVSTGGDFAVQAAKAAAKKLKKKVKRKKAVKTRVKKEASTEVKRTSTPVASQTMSDMPQGVSMGEPMPMELPTIGRSPMLDNLSKRKGSQSFQVKISNSETFRKRDKAFEKTIQRKMKADQDKDSKESKSLNIVKDESIDASNMTEEERQKSLDDLMMKQLQTSDEVEASPTIENGKITKTDAEIERDILKAAMDIMPGTITDEPSDDDMSAEELLKSILKFGDEKEKEEADGSGFVKGAFSKAKELSQQEKKMEVGVKEREPTNPILENIKYPDEPKSAEDELKDIFAAGEKIAESRMTTVKRDDDANALGTPKSIVTEEYVHDLIAGDKTIGAARSLDDELAQLEVRISKTVGEDTDAYGPNPVFDVFSGPEVYNPNVDPLTSVNWPGALPNTRTDIKLPPELEAAVKSADFAAKLLSKMVEEEQDDETKEFYIDGKKINDEQVQRLRKAVEDGVQIGLIDDPIEYMKERSRLQMLVNELVNQPDERFSEIAEFYKDLLLSDNFATLLKENLKSMADKHLGAKRSGEDTSDLDERLARERDILGKLVQYAQLLLKEVQALGAELETTQMEVIRSICNVAMDPNHKTEEETAEALTDAVRDMKPLLDENFVAYLKYAIAEEEGRLARSGLLDDPEHNRWLFVLKIVQEGVYNELAVGVQRYIDHIGYILRMNTKQERKELLSKIIDAMPSLDIRPFVKVVDNIAASLGQGRKGEFDASVLGGMTNKILQLRRDVHDLLPPERIKEMSKEADEWAARRQKQLMEQRGVSQQRLKAARESINMEDEVGRRGEVERFT</sequence>
<feature type="region of interest" description="Disordered" evidence="1">
    <location>
        <begin position="330"/>
        <end position="368"/>
    </location>
</feature>
<comment type="caution">
    <text evidence="3">The sequence shown here is derived from an EMBL/GenBank/DDBJ whole genome shotgun (WGS) entry which is preliminary data.</text>
</comment>
<dbReference type="AlphaFoldDB" id="A0AAD3HD45"/>
<keyword evidence="4" id="KW-1185">Reference proteome</keyword>
<feature type="compositionally biased region" description="Polar residues" evidence="1">
    <location>
        <begin position="351"/>
        <end position="362"/>
    </location>
</feature>
<dbReference type="Proteomes" id="UP001054902">
    <property type="component" value="Unassembled WGS sequence"/>
</dbReference>
<feature type="compositionally biased region" description="Basic residues" evidence="1">
    <location>
        <begin position="330"/>
        <end position="340"/>
    </location>
</feature>
<organism evidence="3 4">
    <name type="scientific">Chaetoceros tenuissimus</name>
    <dbReference type="NCBI Taxonomy" id="426638"/>
    <lineage>
        <taxon>Eukaryota</taxon>
        <taxon>Sar</taxon>
        <taxon>Stramenopiles</taxon>
        <taxon>Ochrophyta</taxon>
        <taxon>Bacillariophyta</taxon>
        <taxon>Coscinodiscophyceae</taxon>
        <taxon>Chaetocerotophycidae</taxon>
        <taxon>Chaetocerotales</taxon>
        <taxon>Chaetocerotaceae</taxon>
        <taxon>Chaetoceros</taxon>
    </lineage>
</organism>
<feature type="chain" id="PRO_5042080628" evidence="2">
    <location>
        <begin position="23"/>
        <end position="1102"/>
    </location>
</feature>
<evidence type="ECO:0000313" key="4">
    <source>
        <dbReference type="Proteomes" id="UP001054902"/>
    </source>
</evidence>
<name>A0AAD3HD45_9STRA</name>
<feature type="signal peptide" evidence="2">
    <location>
        <begin position="1"/>
        <end position="22"/>
    </location>
</feature>
<feature type="region of interest" description="Disordered" evidence="1">
    <location>
        <begin position="1071"/>
        <end position="1102"/>
    </location>
</feature>
<keyword evidence="2" id="KW-0732">Signal</keyword>
<gene>
    <name evidence="3" type="ORF">CTEN210_15923</name>
</gene>
<reference evidence="3 4" key="1">
    <citation type="journal article" date="2021" name="Sci. Rep.">
        <title>The genome of the diatom Chaetoceros tenuissimus carries an ancient integrated fragment of an extant virus.</title>
        <authorList>
            <person name="Hongo Y."/>
            <person name="Kimura K."/>
            <person name="Takaki Y."/>
            <person name="Yoshida Y."/>
            <person name="Baba S."/>
            <person name="Kobayashi G."/>
            <person name="Nagasaki K."/>
            <person name="Hano T."/>
            <person name="Tomaru Y."/>
        </authorList>
    </citation>
    <scope>NUCLEOTIDE SEQUENCE [LARGE SCALE GENOMIC DNA]</scope>
    <source>
        <strain evidence="3 4">NIES-3715</strain>
    </source>
</reference>